<feature type="domain" description="Cytochrome c" evidence="17">
    <location>
        <begin position="88"/>
        <end position="240"/>
    </location>
</feature>
<evidence type="ECO:0000256" key="12">
    <source>
        <dbReference type="ARBA" id="ARBA00023004"/>
    </source>
</evidence>
<evidence type="ECO:0000256" key="4">
    <source>
        <dbReference type="ARBA" id="ARBA00022448"/>
    </source>
</evidence>
<reference evidence="18 19" key="1">
    <citation type="submission" date="2023-09" db="EMBL/GenBank/DDBJ databases">
        <title>Genomes of two closely related lineages of the louse Polyplax serrata with different host specificities.</title>
        <authorList>
            <person name="Martinu J."/>
            <person name="Tarabai H."/>
            <person name="Stefka J."/>
            <person name="Hypsa V."/>
        </authorList>
    </citation>
    <scope>NUCLEOTIDE SEQUENCE [LARGE SCALE GENOMIC DNA]</scope>
    <source>
        <strain evidence="18">98ZLc_SE</strain>
    </source>
</reference>
<evidence type="ECO:0000256" key="14">
    <source>
        <dbReference type="ARBA" id="ARBA00023136"/>
    </source>
</evidence>
<proteinExistence type="inferred from homology"/>
<dbReference type="EMBL" id="JAWJWF010000007">
    <property type="protein sequence ID" value="KAK6630937.1"/>
    <property type="molecule type" value="Genomic_DNA"/>
</dbReference>
<accession>A0ABR1AY86</accession>
<organism evidence="18 19">
    <name type="scientific">Polyplax serrata</name>
    <name type="common">Common mouse louse</name>
    <dbReference type="NCBI Taxonomy" id="468196"/>
    <lineage>
        <taxon>Eukaryota</taxon>
        <taxon>Metazoa</taxon>
        <taxon>Ecdysozoa</taxon>
        <taxon>Arthropoda</taxon>
        <taxon>Hexapoda</taxon>
        <taxon>Insecta</taxon>
        <taxon>Pterygota</taxon>
        <taxon>Neoptera</taxon>
        <taxon>Paraneoptera</taxon>
        <taxon>Psocodea</taxon>
        <taxon>Troctomorpha</taxon>
        <taxon>Phthiraptera</taxon>
        <taxon>Anoplura</taxon>
        <taxon>Polyplacidae</taxon>
        <taxon>Polyplax</taxon>
    </lineage>
</organism>
<evidence type="ECO:0000256" key="11">
    <source>
        <dbReference type="ARBA" id="ARBA00022989"/>
    </source>
</evidence>
<keyword evidence="13" id="KW-0496">Mitochondrion</keyword>
<dbReference type="PANTHER" id="PTHR10266">
    <property type="entry name" value="CYTOCHROME C1"/>
    <property type="match status" value="1"/>
</dbReference>
<evidence type="ECO:0000256" key="5">
    <source>
        <dbReference type="ARBA" id="ARBA00022617"/>
    </source>
</evidence>
<gene>
    <name evidence="18" type="ORF">RUM44_003109</name>
</gene>
<feature type="transmembrane region" description="Helical" evidence="16">
    <location>
        <begin position="40"/>
        <end position="58"/>
    </location>
</feature>
<keyword evidence="12 15" id="KW-0408">Iron</keyword>
<keyword evidence="7 16" id="KW-0812">Transmembrane</keyword>
<evidence type="ECO:0000256" key="6">
    <source>
        <dbReference type="ARBA" id="ARBA00022660"/>
    </source>
</evidence>
<evidence type="ECO:0000256" key="1">
    <source>
        <dbReference type="ARBA" id="ARBA00002555"/>
    </source>
</evidence>
<evidence type="ECO:0000256" key="3">
    <source>
        <dbReference type="ARBA" id="ARBA00006488"/>
    </source>
</evidence>
<keyword evidence="14 16" id="KW-0472">Membrane</keyword>
<evidence type="ECO:0000256" key="13">
    <source>
        <dbReference type="ARBA" id="ARBA00023128"/>
    </source>
</evidence>
<dbReference type="Gene3D" id="1.10.760.10">
    <property type="entry name" value="Cytochrome c-like domain"/>
    <property type="match status" value="1"/>
</dbReference>
<keyword evidence="19" id="KW-1185">Reference proteome</keyword>
<comment type="subcellular location">
    <subcellularLocation>
        <location evidence="2">Mitochondrion inner membrane</location>
    </subcellularLocation>
</comment>
<dbReference type="InterPro" id="IPR036909">
    <property type="entry name" value="Cyt_c-like_dom_sf"/>
</dbReference>
<keyword evidence="5 15" id="KW-0349">Heme</keyword>
<evidence type="ECO:0000256" key="15">
    <source>
        <dbReference type="PROSITE-ProRule" id="PRU00433"/>
    </source>
</evidence>
<evidence type="ECO:0000256" key="10">
    <source>
        <dbReference type="ARBA" id="ARBA00022982"/>
    </source>
</evidence>
<comment type="function">
    <text evidence="1">Electron carrier protein. The oxidized form of the cytochrome c heme group can accept an electron from the heme group of the cytochrome c1 subunit of cytochrome reductase. Cytochrome c then transfers this electron to the cytochrome oxidase complex, the final protein carrier in the mitochondrial electron-transport chain.</text>
</comment>
<keyword evidence="9" id="KW-0999">Mitochondrion inner membrane</keyword>
<evidence type="ECO:0000313" key="18">
    <source>
        <dbReference type="EMBL" id="KAK6630937.1"/>
    </source>
</evidence>
<sequence>MAAAVGRFYKSRLLQPRNGNYLQQAVNLSTSSWTKGRKNLVATIGALAGGAGALIYALDVSVKASDLAAHPPKLPWAHCGLINSYDHASIRRGYEVYKQVCSACHSMKYMFYRRLVDVCYTESDAKKEAEEVQVEDGPDDAGNYYMRPGKLSDRFPSPYPNEEAARAANNGAYPPDLSFISSARHGKENYLFHLLTGYFDAPAGHIVGEGQYYNVYFPGGNISMAKALYDDVIEYDDGTPATTSQLAKDVSAFLRWSSEPEFDVRRLYFIKLCLWGPVLLFISLYWKRFKWSTLKSQKIVIHPPAKRLK</sequence>
<dbReference type="Proteomes" id="UP001359485">
    <property type="component" value="Unassembled WGS sequence"/>
</dbReference>
<dbReference type="InterPro" id="IPR002326">
    <property type="entry name" value="Cyt_c1"/>
</dbReference>
<comment type="similarity">
    <text evidence="3">Belongs to the cytochrome c family.</text>
</comment>
<evidence type="ECO:0000256" key="2">
    <source>
        <dbReference type="ARBA" id="ARBA00004273"/>
    </source>
</evidence>
<dbReference type="SUPFAM" id="SSF81496">
    <property type="entry name" value="Cytochrome c1 subunit of cytochrome bc1 complex (Ubiquinol-cytochrome c reductase), transmembrane anchor"/>
    <property type="match status" value="1"/>
</dbReference>
<evidence type="ECO:0000313" key="19">
    <source>
        <dbReference type="Proteomes" id="UP001359485"/>
    </source>
</evidence>
<dbReference type="Gene3D" id="1.20.5.100">
    <property type="entry name" value="Cytochrome c1, transmembrane anchor, C-terminal"/>
    <property type="match status" value="1"/>
</dbReference>
<keyword evidence="6" id="KW-0679">Respiratory chain</keyword>
<evidence type="ECO:0000256" key="16">
    <source>
        <dbReference type="SAM" id="Phobius"/>
    </source>
</evidence>
<evidence type="ECO:0000259" key="17">
    <source>
        <dbReference type="PROSITE" id="PS51007"/>
    </source>
</evidence>
<name>A0ABR1AY86_POLSC</name>
<comment type="caution">
    <text evidence="18">The sequence shown here is derived from an EMBL/GenBank/DDBJ whole genome shotgun (WGS) entry which is preliminary data.</text>
</comment>
<keyword evidence="8 15" id="KW-0479">Metal-binding</keyword>
<dbReference type="Pfam" id="PF02167">
    <property type="entry name" value="Cytochrom_C1"/>
    <property type="match status" value="1"/>
</dbReference>
<dbReference type="PANTHER" id="PTHR10266:SF3">
    <property type="entry name" value="CYTOCHROME C1, HEME PROTEIN, MITOCHONDRIAL"/>
    <property type="match status" value="1"/>
</dbReference>
<dbReference type="InterPro" id="IPR009056">
    <property type="entry name" value="Cyt_c-like_dom"/>
</dbReference>
<dbReference type="SUPFAM" id="SSF46626">
    <property type="entry name" value="Cytochrome c"/>
    <property type="match status" value="1"/>
</dbReference>
<keyword evidence="10" id="KW-0249">Electron transport</keyword>
<dbReference type="InterPro" id="IPR021157">
    <property type="entry name" value="Cyt_c1_TM_anchor_C"/>
</dbReference>
<dbReference type="PRINTS" id="PR00603">
    <property type="entry name" value="CYTOCHROMEC1"/>
</dbReference>
<evidence type="ECO:0000256" key="8">
    <source>
        <dbReference type="ARBA" id="ARBA00022723"/>
    </source>
</evidence>
<protein>
    <recommendedName>
        <fullName evidence="17">Cytochrome c domain-containing protein</fullName>
    </recommendedName>
</protein>
<evidence type="ECO:0000256" key="7">
    <source>
        <dbReference type="ARBA" id="ARBA00022692"/>
    </source>
</evidence>
<dbReference type="PROSITE" id="PS51007">
    <property type="entry name" value="CYTC"/>
    <property type="match status" value="1"/>
</dbReference>
<feature type="transmembrane region" description="Helical" evidence="16">
    <location>
        <begin position="267"/>
        <end position="286"/>
    </location>
</feature>
<evidence type="ECO:0000256" key="9">
    <source>
        <dbReference type="ARBA" id="ARBA00022792"/>
    </source>
</evidence>
<keyword evidence="4" id="KW-0813">Transport</keyword>
<keyword evidence="11 16" id="KW-1133">Transmembrane helix</keyword>